<keyword evidence="8" id="KW-1185">Reference proteome</keyword>
<evidence type="ECO:0000256" key="4">
    <source>
        <dbReference type="SAM" id="MobiDB-lite"/>
    </source>
</evidence>
<feature type="compositionally biased region" description="Low complexity" evidence="4">
    <location>
        <begin position="272"/>
        <end position="283"/>
    </location>
</feature>
<dbReference type="InterPro" id="IPR036249">
    <property type="entry name" value="Thioredoxin-like_sf"/>
</dbReference>
<feature type="domain" description="Thioredoxin" evidence="6">
    <location>
        <begin position="128"/>
        <end position="265"/>
    </location>
</feature>
<gene>
    <name evidence="7" type="ORF">SAMN05192570_1779</name>
</gene>
<dbReference type="GO" id="GO:0015036">
    <property type="term" value="F:disulfide oxidoreductase activity"/>
    <property type="evidence" value="ECO:0007669"/>
    <property type="project" value="UniProtKB-ARBA"/>
</dbReference>
<feature type="transmembrane region" description="Helical" evidence="5">
    <location>
        <begin position="16"/>
        <end position="34"/>
    </location>
</feature>
<keyword evidence="5" id="KW-0812">Transmembrane</keyword>
<dbReference type="GO" id="GO:0030313">
    <property type="term" value="C:cell envelope"/>
    <property type="evidence" value="ECO:0007669"/>
    <property type="project" value="UniProtKB-SubCell"/>
</dbReference>
<name>A0A1I6QFR3_9CAUL</name>
<evidence type="ECO:0000313" key="8">
    <source>
        <dbReference type="Proteomes" id="UP000198788"/>
    </source>
</evidence>
<dbReference type="Pfam" id="PF08534">
    <property type="entry name" value="Redoxin"/>
    <property type="match status" value="1"/>
</dbReference>
<dbReference type="GO" id="GO:0008961">
    <property type="term" value="F:phosphatidylglycerol-prolipoprotein diacylglyceryl transferase activity"/>
    <property type="evidence" value="ECO:0007669"/>
    <property type="project" value="InterPro"/>
</dbReference>
<keyword evidence="5" id="KW-1133">Transmembrane helix</keyword>
<keyword evidence="5" id="KW-0472">Membrane</keyword>
<dbReference type="GO" id="GO:0017004">
    <property type="term" value="P:cytochrome complex assembly"/>
    <property type="evidence" value="ECO:0007669"/>
    <property type="project" value="UniProtKB-KW"/>
</dbReference>
<accession>A0A1I6QFR3</accession>
<feature type="region of interest" description="Disordered" evidence="4">
    <location>
        <begin position="263"/>
        <end position="283"/>
    </location>
</feature>
<evidence type="ECO:0000256" key="5">
    <source>
        <dbReference type="SAM" id="Phobius"/>
    </source>
</evidence>
<dbReference type="RefSeq" id="WP_092309123.1">
    <property type="nucleotide sequence ID" value="NZ_FOZV01000003.1"/>
</dbReference>
<dbReference type="InterPro" id="IPR001640">
    <property type="entry name" value="Lgt"/>
</dbReference>
<dbReference type="PROSITE" id="PS00194">
    <property type="entry name" value="THIOREDOXIN_1"/>
    <property type="match status" value="1"/>
</dbReference>
<dbReference type="EMBL" id="FOZV01000003">
    <property type="protein sequence ID" value="SFS51284.1"/>
    <property type="molecule type" value="Genomic_DNA"/>
</dbReference>
<dbReference type="Gene3D" id="3.40.30.10">
    <property type="entry name" value="Glutaredoxin"/>
    <property type="match status" value="1"/>
</dbReference>
<evidence type="ECO:0000259" key="6">
    <source>
        <dbReference type="PROSITE" id="PS51352"/>
    </source>
</evidence>
<keyword evidence="3" id="KW-0676">Redox-active center</keyword>
<evidence type="ECO:0000313" key="7">
    <source>
        <dbReference type="EMBL" id="SFS51284.1"/>
    </source>
</evidence>
<dbReference type="PANTHER" id="PTHR42852">
    <property type="entry name" value="THIOL:DISULFIDE INTERCHANGE PROTEIN DSBE"/>
    <property type="match status" value="1"/>
</dbReference>
<sequence length="283" mass="30435">MNAIELGPVVLSGERFAILLGVLVFMVGSGWLASRISPRFNPWSTTVALGGIAAARLAHVMGHWGYFRDDPLRALAVWQGGFDWLWVLPVVVVASIVFLRDRRLTAWATAPVVASALVWGVAHQLSVRTEPLPPPPLTLAALSGPSVNLAAPAGRPTVINLWATWCAPCRREMPALDAAAARHPDVRFLFVNQGEAPETARRFLAAEQLGLEHVLFDRSQAVARHYGTVGIPVTLFLHADGRLARAHMGEIAPEQIDAGIRRLERTPPPPADGAGTTHPPAAS</sequence>
<organism evidence="7 8">
    <name type="scientific">Brevundimonas viscosa</name>
    <dbReference type="NCBI Taxonomy" id="871741"/>
    <lineage>
        <taxon>Bacteria</taxon>
        <taxon>Pseudomonadati</taxon>
        <taxon>Pseudomonadota</taxon>
        <taxon>Alphaproteobacteria</taxon>
        <taxon>Caulobacterales</taxon>
        <taxon>Caulobacteraceae</taxon>
        <taxon>Brevundimonas</taxon>
    </lineage>
</organism>
<dbReference type="Pfam" id="PF01790">
    <property type="entry name" value="LGT"/>
    <property type="match status" value="1"/>
</dbReference>
<keyword evidence="7" id="KW-0413">Isomerase</keyword>
<dbReference type="PANTHER" id="PTHR42852:SF13">
    <property type="entry name" value="PROTEIN DIPZ"/>
    <property type="match status" value="1"/>
</dbReference>
<dbReference type="STRING" id="871741.SAMN05192570_1779"/>
<evidence type="ECO:0000256" key="1">
    <source>
        <dbReference type="ARBA" id="ARBA00004196"/>
    </source>
</evidence>
<dbReference type="PROSITE" id="PS51352">
    <property type="entry name" value="THIOREDOXIN_2"/>
    <property type="match status" value="1"/>
</dbReference>
<feature type="transmembrane region" description="Helical" evidence="5">
    <location>
        <begin position="46"/>
        <end position="66"/>
    </location>
</feature>
<dbReference type="InterPro" id="IPR013740">
    <property type="entry name" value="Redoxin"/>
</dbReference>
<dbReference type="InterPro" id="IPR017937">
    <property type="entry name" value="Thioredoxin_CS"/>
</dbReference>
<dbReference type="Proteomes" id="UP000198788">
    <property type="component" value="Unassembled WGS sequence"/>
</dbReference>
<dbReference type="GO" id="GO:0005886">
    <property type="term" value="C:plasma membrane"/>
    <property type="evidence" value="ECO:0007669"/>
    <property type="project" value="InterPro"/>
</dbReference>
<evidence type="ECO:0000256" key="2">
    <source>
        <dbReference type="ARBA" id="ARBA00022748"/>
    </source>
</evidence>
<evidence type="ECO:0000256" key="3">
    <source>
        <dbReference type="ARBA" id="ARBA00023284"/>
    </source>
</evidence>
<dbReference type="InterPro" id="IPR013766">
    <property type="entry name" value="Thioredoxin_domain"/>
</dbReference>
<keyword evidence="2" id="KW-0201">Cytochrome c-type biogenesis</keyword>
<proteinExistence type="predicted"/>
<reference evidence="8" key="1">
    <citation type="submission" date="2016-10" db="EMBL/GenBank/DDBJ databases">
        <authorList>
            <person name="Varghese N."/>
            <person name="Submissions S."/>
        </authorList>
    </citation>
    <scope>NUCLEOTIDE SEQUENCE [LARGE SCALE GENOMIC DNA]</scope>
    <source>
        <strain evidence="8">CGMCC 1.10683</strain>
    </source>
</reference>
<dbReference type="SUPFAM" id="SSF52833">
    <property type="entry name" value="Thioredoxin-like"/>
    <property type="match status" value="1"/>
</dbReference>
<dbReference type="CDD" id="cd02966">
    <property type="entry name" value="TlpA_like_family"/>
    <property type="match status" value="1"/>
</dbReference>
<dbReference type="GO" id="GO:0042158">
    <property type="term" value="P:lipoprotein biosynthetic process"/>
    <property type="evidence" value="ECO:0007669"/>
    <property type="project" value="InterPro"/>
</dbReference>
<protein>
    <submittedName>
        <fullName evidence="7">Thiol-disulfide isomerase or thioredoxin</fullName>
    </submittedName>
</protein>
<feature type="transmembrane region" description="Helical" evidence="5">
    <location>
        <begin position="78"/>
        <end position="99"/>
    </location>
</feature>
<dbReference type="InterPro" id="IPR050553">
    <property type="entry name" value="Thioredoxin_ResA/DsbE_sf"/>
</dbReference>
<dbReference type="GO" id="GO:0016853">
    <property type="term" value="F:isomerase activity"/>
    <property type="evidence" value="ECO:0007669"/>
    <property type="project" value="UniProtKB-KW"/>
</dbReference>
<dbReference type="AlphaFoldDB" id="A0A1I6QFR3"/>
<comment type="subcellular location">
    <subcellularLocation>
        <location evidence="1">Cell envelope</location>
    </subcellularLocation>
</comment>
<dbReference type="OrthoDB" id="9799347at2"/>